<dbReference type="PANTHER" id="PTHR43157:SF31">
    <property type="entry name" value="PHOSPHATIDYLINOSITOL-GLYCAN BIOSYNTHESIS CLASS F PROTEIN"/>
    <property type="match status" value="1"/>
</dbReference>
<dbReference type="PANTHER" id="PTHR43157">
    <property type="entry name" value="PHOSPHATIDYLINOSITOL-GLYCAN BIOSYNTHESIS CLASS F PROTEIN-RELATED"/>
    <property type="match status" value="1"/>
</dbReference>
<dbReference type="Gene3D" id="3.40.50.720">
    <property type="entry name" value="NAD(P)-binding Rossmann-like Domain"/>
    <property type="match status" value="1"/>
</dbReference>
<accession>A0A165I1I0</accession>
<name>A0A165I1I0_XYLHT</name>
<dbReference type="GO" id="GO:0016491">
    <property type="term" value="F:oxidoreductase activity"/>
    <property type="evidence" value="ECO:0007669"/>
    <property type="project" value="UniProtKB-KW"/>
</dbReference>
<reference evidence="2 3" key="1">
    <citation type="journal article" date="2016" name="Fungal Biol.">
        <title>The genome of Xylona heveae provides a window into fungal endophytism.</title>
        <authorList>
            <person name="Gazis R."/>
            <person name="Kuo A."/>
            <person name="Riley R."/>
            <person name="LaButti K."/>
            <person name="Lipzen A."/>
            <person name="Lin J."/>
            <person name="Amirebrahimi M."/>
            <person name="Hesse C.N."/>
            <person name="Spatafora J.W."/>
            <person name="Henrissat B."/>
            <person name="Hainaut M."/>
            <person name="Grigoriev I.V."/>
            <person name="Hibbett D.S."/>
        </authorList>
    </citation>
    <scope>NUCLEOTIDE SEQUENCE [LARGE SCALE GENOMIC DNA]</scope>
    <source>
        <strain evidence="2 3">TC161</strain>
    </source>
</reference>
<keyword evidence="3" id="KW-1185">Reference proteome</keyword>
<gene>
    <name evidence="2" type="ORF">L228DRAFT_91926</name>
</gene>
<dbReference type="InterPro" id="IPR002347">
    <property type="entry name" value="SDR_fam"/>
</dbReference>
<keyword evidence="1" id="KW-0560">Oxidoreductase</keyword>
<evidence type="ECO:0000313" key="2">
    <source>
        <dbReference type="EMBL" id="KZF24224.1"/>
    </source>
</evidence>
<dbReference type="InterPro" id="IPR036291">
    <property type="entry name" value="NAD(P)-bd_dom_sf"/>
</dbReference>
<dbReference type="OMA" id="TAKMDER"/>
<organism evidence="2 3">
    <name type="scientific">Xylona heveae (strain CBS 132557 / TC161)</name>
    <dbReference type="NCBI Taxonomy" id="1328760"/>
    <lineage>
        <taxon>Eukaryota</taxon>
        <taxon>Fungi</taxon>
        <taxon>Dikarya</taxon>
        <taxon>Ascomycota</taxon>
        <taxon>Pezizomycotina</taxon>
        <taxon>Xylonomycetes</taxon>
        <taxon>Xylonales</taxon>
        <taxon>Xylonaceae</taxon>
        <taxon>Xylona</taxon>
    </lineage>
</organism>
<dbReference type="SUPFAM" id="SSF51735">
    <property type="entry name" value="NAD(P)-binding Rossmann-fold domains"/>
    <property type="match status" value="1"/>
</dbReference>
<dbReference type="PRINTS" id="PR00081">
    <property type="entry name" value="GDHRDH"/>
</dbReference>
<protein>
    <submittedName>
        <fullName evidence="2">NAD(P)-binding protein</fullName>
    </submittedName>
</protein>
<proteinExistence type="predicted"/>
<dbReference type="Pfam" id="PF00106">
    <property type="entry name" value="adh_short"/>
    <property type="match status" value="1"/>
</dbReference>
<dbReference type="AlphaFoldDB" id="A0A165I1I0"/>
<sequence length="323" mass="35764">MSVAHFFYTQLFSTPPYPEYDFSGQTVIVTGSNTGLGKEAARHIVRLGAEKVILAVRSVERGEDARKSIEETTHRHGVIEVWELDLGNYASVKAFAKRAEGLKRLDVLLENAGIATYNFSMLEGNERTITINVVSTFLLALLMLPKLRETAAKFGTVPRLAVVSSGIHYQAQFKERTAPILFDALNDEKTSNMPDRYPLSKLLEVFAGRELAERMDKSGKPSVVFNLTDPGLCQSELTREGALSVEVLKFFLARTTEAGSRTLVYAASPNAGKETHGEFLDTCKVVCPSKLVTSEEGAEIQKRFWKELSEKLETIQPGVTKNI</sequence>
<dbReference type="EMBL" id="KV407456">
    <property type="protein sequence ID" value="KZF24224.1"/>
    <property type="molecule type" value="Genomic_DNA"/>
</dbReference>
<evidence type="ECO:0000256" key="1">
    <source>
        <dbReference type="ARBA" id="ARBA00023002"/>
    </source>
</evidence>
<evidence type="ECO:0000313" key="3">
    <source>
        <dbReference type="Proteomes" id="UP000076632"/>
    </source>
</evidence>
<dbReference type="Proteomes" id="UP000076632">
    <property type="component" value="Unassembled WGS sequence"/>
</dbReference>
<dbReference type="STRING" id="1328760.A0A165I1I0"/>
<dbReference type="OrthoDB" id="542013at2759"/>
<dbReference type="RefSeq" id="XP_018189779.1">
    <property type="nucleotide sequence ID" value="XM_018336967.1"/>
</dbReference>
<dbReference type="InParanoid" id="A0A165I1I0"/>
<dbReference type="GeneID" id="28902104"/>